<name>A0ABT9ZSR4_9BACI</name>
<keyword evidence="1" id="KW-0812">Transmembrane</keyword>
<sequence>MGKLHKFLIILFLVGSVAVVVVYTILTILAVIYGAE</sequence>
<organism evidence="2 3">
    <name type="scientific">Evansella vedderi</name>
    <dbReference type="NCBI Taxonomy" id="38282"/>
    <lineage>
        <taxon>Bacteria</taxon>
        <taxon>Bacillati</taxon>
        <taxon>Bacillota</taxon>
        <taxon>Bacilli</taxon>
        <taxon>Bacillales</taxon>
        <taxon>Bacillaceae</taxon>
        <taxon>Evansella</taxon>
    </lineage>
</organism>
<proteinExistence type="predicted"/>
<protein>
    <submittedName>
        <fullName evidence="2">Uncharacterized protein</fullName>
    </submittedName>
</protein>
<keyword evidence="1" id="KW-0472">Membrane</keyword>
<evidence type="ECO:0000256" key="1">
    <source>
        <dbReference type="SAM" id="Phobius"/>
    </source>
</evidence>
<keyword evidence="3" id="KW-1185">Reference proteome</keyword>
<dbReference type="EMBL" id="JAUSUG010000003">
    <property type="protein sequence ID" value="MDQ0253899.1"/>
    <property type="molecule type" value="Genomic_DNA"/>
</dbReference>
<keyword evidence="1" id="KW-1133">Transmembrane helix</keyword>
<gene>
    <name evidence="2" type="ORF">J2S74_001271</name>
</gene>
<evidence type="ECO:0000313" key="3">
    <source>
        <dbReference type="Proteomes" id="UP001230005"/>
    </source>
</evidence>
<evidence type="ECO:0000313" key="2">
    <source>
        <dbReference type="EMBL" id="MDQ0253899.1"/>
    </source>
</evidence>
<accession>A0ABT9ZSR4</accession>
<dbReference type="Proteomes" id="UP001230005">
    <property type="component" value="Unassembled WGS sequence"/>
</dbReference>
<reference evidence="2 3" key="1">
    <citation type="submission" date="2023-07" db="EMBL/GenBank/DDBJ databases">
        <title>Genomic Encyclopedia of Type Strains, Phase IV (KMG-IV): sequencing the most valuable type-strain genomes for metagenomic binning, comparative biology and taxonomic classification.</title>
        <authorList>
            <person name="Goeker M."/>
        </authorList>
    </citation>
    <scope>NUCLEOTIDE SEQUENCE [LARGE SCALE GENOMIC DNA]</scope>
    <source>
        <strain evidence="2 3">DSM 9768</strain>
    </source>
</reference>
<feature type="transmembrane region" description="Helical" evidence="1">
    <location>
        <begin position="7"/>
        <end position="33"/>
    </location>
</feature>
<comment type="caution">
    <text evidence="2">The sequence shown here is derived from an EMBL/GenBank/DDBJ whole genome shotgun (WGS) entry which is preliminary data.</text>
</comment>